<evidence type="ECO:0000313" key="2">
    <source>
        <dbReference type="EMBL" id="MFJ4078566.1"/>
    </source>
</evidence>
<name>A0ABW8F954_9ACTN</name>
<organism evidence="2 3">
    <name type="scientific">Streptomyces iakyrus</name>
    <dbReference type="NCBI Taxonomy" id="68219"/>
    <lineage>
        <taxon>Bacteria</taxon>
        <taxon>Bacillati</taxon>
        <taxon>Actinomycetota</taxon>
        <taxon>Actinomycetes</taxon>
        <taxon>Kitasatosporales</taxon>
        <taxon>Streptomycetaceae</taxon>
        <taxon>Streptomyces</taxon>
    </lineage>
</organism>
<accession>A0ABW8F954</accession>
<sequence>MDVSRPWITVVWVPPEISLWTSPEGEATSASARRRQISGAAAKSGS</sequence>
<dbReference type="RefSeq" id="WP_402070728.1">
    <property type="nucleotide sequence ID" value="NZ_JBIVGG010000003.1"/>
</dbReference>
<keyword evidence="3" id="KW-1185">Reference proteome</keyword>
<feature type="region of interest" description="Disordered" evidence="1">
    <location>
        <begin position="22"/>
        <end position="46"/>
    </location>
</feature>
<evidence type="ECO:0000256" key="1">
    <source>
        <dbReference type="SAM" id="MobiDB-lite"/>
    </source>
</evidence>
<reference evidence="2 3" key="1">
    <citation type="submission" date="2024-10" db="EMBL/GenBank/DDBJ databases">
        <title>The Natural Products Discovery Center: Release of the First 8490 Sequenced Strains for Exploring Actinobacteria Biosynthetic Diversity.</title>
        <authorList>
            <person name="Kalkreuter E."/>
            <person name="Kautsar S.A."/>
            <person name="Yang D."/>
            <person name="Bader C.D."/>
            <person name="Teijaro C.N."/>
            <person name="Fluegel L."/>
            <person name="Davis C.M."/>
            <person name="Simpson J.R."/>
            <person name="Lauterbach L."/>
            <person name="Steele A.D."/>
            <person name="Gui C."/>
            <person name="Meng S."/>
            <person name="Li G."/>
            <person name="Viehrig K."/>
            <person name="Ye F."/>
            <person name="Su P."/>
            <person name="Kiefer A.F."/>
            <person name="Nichols A."/>
            <person name="Cepeda A.J."/>
            <person name="Yan W."/>
            <person name="Fan B."/>
            <person name="Jiang Y."/>
            <person name="Adhikari A."/>
            <person name="Zheng C.-J."/>
            <person name="Schuster L."/>
            <person name="Cowan T.M."/>
            <person name="Smanski M.J."/>
            <person name="Chevrette M.G."/>
            <person name="De Carvalho L.P.S."/>
            <person name="Shen B."/>
        </authorList>
    </citation>
    <scope>NUCLEOTIDE SEQUENCE [LARGE SCALE GENOMIC DNA]</scope>
    <source>
        <strain evidence="2 3">NPDC089932</strain>
    </source>
</reference>
<proteinExistence type="predicted"/>
<gene>
    <name evidence="2" type="ORF">ACIP2Z_06410</name>
</gene>
<comment type="caution">
    <text evidence="2">The sequence shown here is derived from an EMBL/GenBank/DDBJ whole genome shotgun (WGS) entry which is preliminary data.</text>
</comment>
<dbReference type="Proteomes" id="UP001617511">
    <property type="component" value="Unassembled WGS sequence"/>
</dbReference>
<dbReference type="EMBL" id="JBIVGG010000003">
    <property type="protein sequence ID" value="MFJ4078566.1"/>
    <property type="molecule type" value="Genomic_DNA"/>
</dbReference>
<evidence type="ECO:0000313" key="3">
    <source>
        <dbReference type="Proteomes" id="UP001617511"/>
    </source>
</evidence>
<protein>
    <submittedName>
        <fullName evidence="2">Uncharacterized protein</fullName>
    </submittedName>
</protein>